<reference evidence="5" key="2">
    <citation type="submission" date="2015-06" db="UniProtKB">
        <authorList>
            <consortium name="EnsemblProtists"/>
        </authorList>
    </citation>
    <scope>IDENTIFICATION</scope>
    <source>
        <strain evidence="5">Pr102</strain>
    </source>
</reference>
<dbReference type="VEuPathDB" id="FungiDB:KRP23_13655"/>
<dbReference type="InterPro" id="IPR036430">
    <property type="entry name" value="RNase_T2-like_sf"/>
</dbReference>
<reference evidence="6" key="1">
    <citation type="journal article" date="2006" name="Science">
        <title>Phytophthora genome sequences uncover evolutionary origins and mechanisms of pathogenesis.</title>
        <authorList>
            <person name="Tyler B.M."/>
            <person name="Tripathy S."/>
            <person name="Zhang X."/>
            <person name="Dehal P."/>
            <person name="Jiang R.H."/>
            <person name="Aerts A."/>
            <person name="Arredondo F.D."/>
            <person name="Baxter L."/>
            <person name="Bensasson D."/>
            <person name="Beynon J.L."/>
            <person name="Chapman J."/>
            <person name="Damasceno C.M."/>
            <person name="Dorrance A.E."/>
            <person name="Dou D."/>
            <person name="Dickerman A.W."/>
            <person name="Dubchak I.L."/>
            <person name="Garbelotto M."/>
            <person name="Gijzen M."/>
            <person name="Gordon S.G."/>
            <person name="Govers F."/>
            <person name="Grunwald N.J."/>
            <person name="Huang W."/>
            <person name="Ivors K.L."/>
            <person name="Jones R.W."/>
            <person name="Kamoun S."/>
            <person name="Krampis K."/>
            <person name="Lamour K.H."/>
            <person name="Lee M.K."/>
            <person name="McDonald W.H."/>
            <person name="Medina M."/>
            <person name="Meijer H.J."/>
            <person name="Nordberg E.K."/>
            <person name="Maclean D.J."/>
            <person name="Ospina-Giraldo M.D."/>
            <person name="Morris P.F."/>
            <person name="Phuntumart V."/>
            <person name="Putnam N.H."/>
            <person name="Rash S."/>
            <person name="Rose J.K."/>
            <person name="Sakihama Y."/>
            <person name="Salamov A.A."/>
            <person name="Savidor A."/>
            <person name="Scheuring C.F."/>
            <person name="Smith B.M."/>
            <person name="Sobral B.W."/>
            <person name="Terry A."/>
            <person name="Torto-Alalibo T.A."/>
            <person name="Win J."/>
            <person name="Xu Z."/>
            <person name="Zhang H."/>
            <person name="Grigoriev I.V."/>
            <person name="Rokhsar D.S."/>
            <person name="Boore J.L."/>
        </authorList>
    </citation>
    <scope>NUCLEOTIDE SEQUENCE [LARGE SCALE GENOMIC DNA]</scope>
    <source>
        <strain evidence="6">Pr102</strain>
    </source>
</reference>
<dbReference type="InterPro" id="IPR033130">
    <property type="entry name" value="RNase_T2_His_AS_2"/>
</dbReference>
<dbReference type="VEuPathDB" id="FungiDB:KRP22_8301"/>
<dbReference type="AlphaFoldDB" id="H3H0Z4"/>
<evidence type="ECO:0000256" key="2">
    <source>
        <dbReference type="RuleBase" id="RU004328"/>
    </source>
</evidence>
<feature type="region of interest" description="Disordered" evidence="3">
    <location>
        <begin position="479"/>
        <end position="536"/>
    </location>
</feature>
<accession>H3H0Z4</accession>
<dbReference type="Gene3D" id="3.90.730.10">
    <property type="entry name" value="Ribonuclease T2-like"/>
    <property type="match status" value="1"/>
</dbReference>
<protein>
    <recommendedName>
        <fullName evidence="4">C2 domain-containing protein</fullName>
    </recommendedName>
</protein>
<dbReference type="SMART" id="SM00239">
    <property type="entry name" value="C2"/>
    <property type="match status" value="1"/>
</dbReference>
<proteinExistence type="inferred from homology"/>
<dbReference type="GO" id="GO:0003723">
    <property type="term" value="F:RNA binding"/>
    <property type="evidence" value="ECO:0007669"/>
    <property type="project" value="InterPro"/>
</dbReference>
<dbReference type="Proteomes" id="UP000005238">
    <property type="component" value="Unassembled WGS sequence"/>
</dbReference>
<dbReference type="eggNOG" id="KOG1012">
    <property type="taxonomic scope" value="Eukaryota"/>
</dbReference>
<dbReference type="InterPro" id="IPR000008">
    <property type="entry name" value="C2_dom"/>
</dbReference>
<dbReference type="EMBL" id="DS566095">
    <property type="status" value="NOT_ANNOTATED_CDS"/>
    <property type="molecule type" value="Genomic_DNA"/>
</dbReference>
<evidence type="ECO:0000313" key="5">
    <source>
        <dbReference type="EnsemblProtists" id="Phyra83862"/>
    </source>
</evidence>
<dbReference type="InterPro" id="IPR052981">
    <property type="entry name" value="Ingression_C2_domain"/>
</dbReference>
<dbReference type="PROSITE" id="PS00531">
    <property type="entry name" value="RNASE_T2_2"/>
    <property type="match status" value="1"/>
</dbReference>
<sequence length="625" mass="66222">MRGHLRAGGAYSDVSDARSIQPGDFDFLLLEQLFLPQFCRDLLAGVDLTISHRNVNKYPLGIVCEPSKAVSKLSIHGLWPNYNAGYSACCNVSDSIRNQPFDAMGFAAESPELLSAMDEVWVDPTQPSSFHTLCELYNHEFQKHGLCYAANGGADFDFSAREYFSAAMRAAAVNKEATATINRWAAANPPKTTLAAITALYKTRVQVLCSAVAPIDGSEGGNGLAAIHVCFGKPVNASAALIPIDCKDATSTAVFVPCSPGVPITLAKYTPPPSSPPALVYELKAVRSALPSFLRLTMGMELHVRACSARNLLDKQTFGKQDPFCKLSMRGKNFKTRVHDNGHKTPVWNEVFVFAVVDPQLDQLVIEVKDKNFTSSTLIGECRLPVSMFLNGGVVDQWYTLNNGSKRAGEINLRVQFKGPGVQVGAPVASTEKAPKQTQAYPYPQQQQYPPASSAYPPPSSAATTAAVAAAAVAATSTPAYPPQQQPYYQQPPPQYSQPPPPQYGQPPPPQYAQQPYYPPPPPQQGYGYPPPPPTTVAYAAGPPVMVVQGGSPYGHHHHRHGSPHGYGGGGYGGGGYGGGGYGGGGFGGGGNRGGGMSTGQMAMGVGAGVLGGMLLGEALDDVFD</sequence>
<dbReference type="Pfam" id="PF00168">
    <property type="entry name" value="C2"/>
    <property type="match status" value="1"/>
</dbReference>
<dbReference type="CDD" id="cd00030">
    <property type="entry name" value="C2"/>
    <property type="match status" value="1"/>
</dbReference>
<dbReference type="SUPFAM" id="SSF55895">
    <property type="entry name" value="Ribonuclease Rh-like"/>
    <property type="match status" value="1"/>
</dbReference>
<dbReference type="InterPro" id="IPR001568">
    <property type="entry name" value="RNase_T2-like"/>
</dbReference>
<evidence type="ECO:0000313" key="6">
    <source>
        <dbReference type="Proteomes" id="UP000005238"/>
    </source>
</evidence>
<organism evidence="5 6">
    <name type="scientific">Phytophthora ramorum</name>
    <name type="common">Sudden oak death agent</name>
    <dbReference type="NCBI Taxonomy" id="164328"/>
    <lineage>
        <taxon>Eukaryota</taxon>
        <taxon>Sar</taxon>
        <taxon>Stramenopiles</taxon>
        <taxon>Oomycota</taxon>
        <taxon>Peronosporomycetes</taxon>
        <taxon>Peronosporales</taxon>
        <taxon>Peronosporaceae</taxon>
        <taxon>Phytophthora</taxon>
    </lineage>
</organism>
<dbReference type="PROSITE" id="PS00530">
    <property type="entry name" value="RNASE_T2_1"/>
    <property type="match status" value="1"/>
</dbReference>
<keyword evidence="6" id="KW-1185">Reference proteome</keyword>
<dbReference type="VEuPathDB" id="FungiDB:KRP23_13654"/>
<comment type="similarity">
    <text evidence="1 2">Belongs to the RNase T2 family.</text>
</comment>
<name>H3H0Z4_PHYRM</name>
<dbReference type="STRING" id="164328.H3H0Z4"/>
<feature type="compositionally biased region" description="Pro residues" evidence="3">
    <location>
        <begin position="480"/>
        <end position="535"/>
    </location>
</feature>
<dbReference type="InterPro" id="IPR035892">
    <property type="entry name" value="C2_domain_sf"/>
</dbReference>
<dbReference type="InterPro" id="IPR018188">
    <property type="entry name" value="RNase_T2_His_AS_1"/>
</dbReference>
<dbReference type="HOGENOM" id="CLU_029988_0_0_1"/>
<dbReference type="Pfam" id="PF00445">
    <property type="entry name" value="Ribonuclease_T2"/>
    <property type="match status" value="1"/>
</dbReference>
<dbReference type="PANTHER" id="PTHR47052">
    <property type="entry name" value="CONSERVED SERINE PROLINE-RICH PROTEIN (AFU_ORTHOLOGUE AFUA_2G01790)"/>
    <property type="match status" value="1"/>
</dbReference>
<dbReference type="EnsemblProtists" id="Phyra83862">
    <property type="protein sequence ID" value="Phyra83862"/>
    <property type="gene ID" value="Phyra83862"/>
</dbReference>
<dbReference type="GO" id="GO:0033897">
    <property type="term" value="F:ribonuclease T2 activity"/>
    <property type="evidence" value="ECO:0007669"/>
    <property type="project" value="InterPro"/>
</dbReference>
<evidence type="ECO:0000259" key="4">
    <source>
        <dbReference type="PROSITE" id="PS50004"/>
    </source>
</evidence>
<evidence type="ECO:0000256" key="1">
    <source>
        <dbReference type="ARBA" id="ARBA00007469"/>
    </source>
</evidence>
<dbReference type="InParanoid" id="H3H0Z4"/>
<dbReference type="SUPFAM" id="SSF49562">
    <property type="entry name" value="C2 domain (Calcium/lipid-binding domain, CaLB)"/>
    <property type="match status" value="1"/>
</dbReference>
<feature type="domain" description="C2" evidence="4">
    <location>
        <begin position="271"/>
        <end position="399"/>
    </location>
</feature>
<dbReference type="VEuPathDB" id="FungiDB:KRP22_8300"/>
<dbReference type="PROSITE" id="PS50004">
    <property type="entry name" value="C2"/>
    <property type="match status" value="1"/>
</dbReference>
<evidence type="ECO:0000256" key="3">
    <source>
        <dbReference type="SAM" id="MobiDB-lite"/>
    </source>
</evidence>
<dbReference type="Gene3D" id="2.60.40.150">
    <property type="entry name" value="C2 domain"/>
    <property type="match status" value="1"/>
</dbReference>
<dbReference type="PANTHER" id="PTHR47052:SF3">
    <property type="entry name" value="INGRESSION PROTEIN 1"/>
    <property type="match status" value="1"/>
</dbReference>